<organism evidence="1">
    <name type="scientific">Arundo donax</name>
    <name type="common">Giant reed</name>
    <name type="synonym">Donax arundinaceus</name>
    <dbReference type="NCBI Taxonomy" id="35708"/>
    <lineage>
        <taxon>Eukaryota</taxon>
        <taxon>Viridiplantae</taxon>
        <taxon>Streptophyta</taxon>
        <taxon>Embryophyta</taxon>
        <taxon>Tracheophyta</taxon>
        <taxon>Spermatophyta</taxon>
        <taxon>Magnoliopsida</taxon>
        <taxon>Liliopsida</taxon>
        <taxon>Poales</taxon>
        <taxon>Poaceae</taxon>
        <taxon>PACMAD clade</taxon>
        <taxon>Arundinoideae</taxon>
        <taxon>Arundineae</taxon>
        <taxon>Arundo</taxon>
    </lineage>
</organism>
<dbReference type="EMBL" id="GBRH01164205">
    <property type="protein sequence ID" value="JAE33691.1"/>
    <property type="molecule type" value="Transcribed_RNA"/>
</dbReference>
<evidence type="ECO:0000313" key="1">
    <source>
        <dbReference type="EMBL" id="JAE33691.1"/>
    </source>
</evidence>
<proteinExistence type="predicted"/>
<reference evidence="1" key="1">
    <citation type="submission" date="2014-09" db="EMBL/GenBank/DDBJ databases">
        <authorList>
            <person name="Magalhaes I.L.F."/>
            <person name="Oliveira U."/>
            <person name="Santos F.R."/>
            <person name="Vidigal T.H.D.A."/>
            <person name="Brescovit A.D."/>
            <person name="Santos A.J."/>
        </authorList>
    </citation>
    <scope>NUCLEOTIDE SEQUENCE</scope>
    <source>
        <tissue evidence="1">Shoot tissue taken approximately 20 cm above the soil surface</tissue>
    </source>
</reference>
<reference evidence="1" key="2">
    <citation type="journal article" date="2015" name="Data Brief">
        <title>Shoot transcriptome of the giant reed, Arundo donax.</title>
        <authorList>
            <person name="Barrero R.A."/>
            <person name="Guerrero F.D."/>
            <person name="Moolhuijzen P."/>
            <person name="Goolsby J.A."/>
            <person name="Tidwell J."/>
            <person name="Bellgard S.E."/>
            <person name="Bellgard M.I."/>
        </authorList>
    </citation>
    <scope>NUCLEOTIDE SEQUENCE</scope>
    <source>
        <tissue evidence="1">Shoot tissue taken approximately 20 cm above the soil surface</tissue>
    </source>
</reference>
<accession>A0A0A9HFR1</accession>
<protein>
    <submittedName>
        <fullName evidence="1">Uncharacterized protein</fullName>
    </submittedName>
</protein>
<sequence>MNKRDKCRKL</sequence>
<name>A0A0A9HFR1_ARUDO</name>